<proteinExistence type="inferred from homology"/>
<sequence>MAVIRWYDRPESTPRAGQAMERLQREVNRIFSDFSGRGGSLRAAVFPPINVSEDEENLYIRAELPGIQAADMEVSVEGDALMIRGERKLDKTGEGVNYHRREREGGSFRRIVALPVRIDPEGVSAVCRNGVLSIVLPKAREALPKQITVKSD</sequence>
<keyword evidence="5" id="KW-1185">Reference proteome</keyword>
<accession>A0LJ27</accession>
<dbReference type="InterPro" id="IPR031107">
    <property type="entry name" value="Small_HSP"/>
</dbReference>
<dbReference type="CDD" id="cd06464">
    <property type="entry name" value="ACD_sHsps-like"/>
    <property type="match status" value="1"/>
</dbReference>
<dbReference type="Pfam" id="PF00011">
    <property type="entry name" value="HSP20"/>
    <property type="match status" value="1"/>
</dbReference>
<comment type="similarity">
    <text evidence="1 2">Belongs to the small heat shock protein (HSP20) family.</text>
</comment>
<name>A0LJ27_SYNFM</name>
<organism evidence="4 5">
    <name type="scientific">Syntrophobacter fumaroxidans (strain DSM 10017 / MPOB)</name>
    <dbReference type="NCBI Taxonomy" id="335543"/>
    <lineage>
        <taxon>Bacteria</taxon>
        <taxon>Pseudomonadati</taxon>
        <taxon>Thermodesulfobacteriota</taxon>
        <taxon>Syntrophobacteria</taxon>
        <taxon>Syntrophobacterales</taxon>
        <taxon>Syntrophobacteraceae</taxon>
        <taxon>Syntrophobacter</taxon>
    </lineage>
</organism>
<dbReference type="EMBL" id="CP000478">
    <property type="protein sequence ID" value="ABK17429.1"/>
    <property type="molecule type" value="Genomic_DNA"/>
</dbReference>
<evidence type="ECO:0000256" key="2">
    <source>
        <dbReference type="RuleBase" id="RU003616"/>
    </source>
</evidence>
<evidence type="ECO:0000259" key="3">
    <source>
        <dbReference type="PROSITE" id="PS01031"/>
    </source>
</evidence>
<feature type="domain" description="SHSP" evidence="3">
    <location>
        <begin position="40"/>
        <end position="152"/>
    </location>
</feature>
<protein>
    <submittedName>
        <fullName evidence="4">Heat shock protein Hsp20</fullName>
    </submittedName>
</protein>
<evidence type="ECO:0000313" key="4">
    <source>
        <dbReference type="EMBL" id="ABK17429.1"/>
    </source>
</evidence>
<dbReference type="FunCoup" id="A0LJ27">
    <property type="interactions" value="140"/>
</dbReference>
<evidence type="ECO:0000313" key="5">
    <source>
        <dbReference type="Proteomes" id="UP000001784"/>
    </source>
</evidence>
<evidence type="ECO:0000256" key="1">
    <source>
        <dbReference type="PROSITE-ProRule" id="PRU00285"/>
    </source>
</evidence>
<dbReference type="InterPro" id="IPR008978">
    <property type="entry name" value="HSP20-like_chaperone"/>
</dbReference>
<dbReference type="OrthoDB" id="189458at2"/>
<dbReference type="RefSeq" id="WP_011698599.1">
    <property type="nucleotide sequence ID" value="NC_008554.1"/>
</dbReference>
<dbReference type="STRING" id="335543.Sfum_1742"/>
<dbReference type="InterPro" id="IPR002068">
    <property type="entry name" value="A-crystallin/Hsp20_dom"/>
</dbReference>
<dbReference type="InParanoid" id="A0LJ27"/>
<gene>
    <name evidence="4" type="ordered locus">Sfum_1742</name>
</gene>
<dbReference type="KEGG" id="sfu:Sfum_1742"/>
<dbReference type="PROSITE" id="PS01031">
    <property type="entry name" value="SHSP"/>
    <property type="match status" value="1"/>
</dbReference>
<dbReference type="Gene3D" id="2.60.40.790">
    <property type="match status" value="1"/>
</dbReference>
<dbReference type="AlphaFoldDB" id="A0LJ27"/>
<reference evidence="4 5" key="1">
    <citation type="submission" date="2006-10" db="EMBL/GenBank/DDBJ databases">
        <title>Complete sequence of Syntrophobacter fumaroxidans MPOB.</title>
        <authorList>
            <consortium name="US DOE Joint Genome Institute"/>
            <person name="Copeland A."/>
            <person name="Lucas S."/>
            <person name="Lapidus A."/>
            <person name="Barry K."/>
            <person name="Detter J.C."/>
            <person name="Glavina del Rio T."/>
            <person name="Hammon N."/>
            <person name="Israni S."/>
            <person name="Pitluck S."/>
            <person name="Goltsman E.G."/>
            <person name="Martinez M."/>
            <person name="Schmutz J."/>
            <person name="Larimer F."/>
            <person name="Land M."/>
            <person name="Hauser L."/>
            <person name="Kyrpides N."/>
            <person name="Kim E."/>
            <person name="Boone D.R."/>
            <person name="Brockman F."/>
            <person name="Culley D."/>
            <person name="Ferry J."/>
            <person name="Gunsalus R."/>
            <person name="McInerney M.J."/>
            <person name="Morrison M."/>
            <person name="Plugge C."/>
            <person name="Rohlin L."/>
            <person name="Scholten J."/>
            <person name="Sieber J."/>
            <person name="Stams A.J.M."/>
            <person name="Worm P."/>
            <person name="Henstra A.M."/>
            <person name="Richardson P."/>
        </authorList>
    </citation>
    <scope>NUCLEOTIDE SEQUENCE [LARGE SCALE GENOMIC DNA]</scope>
    <source>
        <strain evidence="5">DSM 10017 / MPOB</strain>
    </source>
</reference>
<dbReference type="eggNOG" id="COG0071">
    <property type="taxonomic scope" value="Bacteria"/>
</dbReference>
<dbReference type="Proteomes" id="UP000001784">
    <property type="component" value="Chromosome"/>
</dbReference>
<dbReference type="SUPFAM" id="SSF49764">
    <property type="entry name" value="HSP20-like chaperones"/>
    <property type="match status" value="1"/>
</dbReference>
<dbReference type="HOGENOM" id="CLU_046737_12_1_7"/>
<keyword evidence="4" id="KW-0346">Stress response</keyword>
<dbReference type="PANTHER" id="PTHR11527">
    <property type="entry name" value="HEAT-SHOCK PROTEIN 20 FAMILY MEMBER"/>
    <property type="match status" value="1"/>
</dbReference>